<comment type="caution">
    <text evidence="1">The sequence shown here is derived from an EMBL/GenBank/DDBJ whole genome shotgun (WGS) entry which is preliminary data.</text>
</comment>
<reference evidence="1" key="1">
    <citation type="journal article" date="2015" name="Nature">
        <title>Complex archaea that bridge the gap between prokaryotes and eukaryotes.</title>
        <authorList>
            <person name="Spang A."/>
            <person name="Saw J.H."/>
            <person name="Jorgensen S.L."/>
            <person name="Zaremba-Niedzwiedzka K."/>
            <person name="Martijn J."/>
            <person name="Lind A.E."/>
            <person name="van Eijk R."/>
            <person name="Schleper C."/>
            <person name="Guy L."/>
            <person name="Ettema T.J."/>
        </authorList>
    </citation>
    <scope>NUCLEOTIDE SEQUENCE</scope>
</reference>
<evidence type="ECO:0008006" key="2">
    <source>
        <dbReference type="Google" id="ProtNLM"/>
    </source>
</evidence>
<accession>A0A0F9W9L2</accession>
<protein>
    <recommendedName>
        <fullName evidence="2">Phage ABA sandwich domain-containing protein</fullName>
    </recommendedName>
</protein>
<gene>
    <name evidence="1" type="ORF">LCGC14_0388050</name>
</gene>
<dbReference type="EMBL" id="LAZR01000321">
    <property type="protein sequence ID" value="KKN74763.1"/>
    <property type="molecule type" value="Genomic_DNA"/>
</dbReference>
<sequence length="121" mass="14022">MEPTQEQIKEFWEACGLHHYVSPKEKISYEDNHWIAPDGTKYSGYPPIDLNNLFKYAVPKAIRDNGLFSIDAMWRDKGIEGTCWRTTVFFSFYSEGVTEGEGNTFALALFWALWEVKEVSK</sequence>
<proteinExistence type="predicted"/>
<name>A0A0F9W9L2_9ZZZZ</name>
<dbReference type="AlphaFoldDB" id="A0A0F9W9L2"/>
<evidence type="ECO:0000313" key="1">
    <source>
        <dbReference type="EMBL" id="KKN74763.1"/>
    </source>
</evidence>
<organism evidence="1">
    <name type="scientific">marine sediment metagenome</name>
    <dbReference type="NCBI Taxonomy" id="412755"/>
    <lineage>
        <taxon>unclassified sequences</taxon>
        <taxon>metagenomes</taxon>
        <taxon>ecological metagenomes</taxon>
    </lineage>
</organism>